<evidence type="ECO:0000256" key="1">
    <source>
        <dbReference type="SAM" id="Phobius"/>
    </source>
</evidence>
<feature type="transmembrane region" description="Helical" evidence="1">
    <location>
        <begin position="38"/>
        <end position="59"/>
    </location>
</feature>
<protein>
    <submittedName>
        <fullName evidence="2">DUF2818 family protein</fullName>
    </submittedName>
</protein>
<reference evidence="2 3" key="1">
    <citation type="submission" date="2020-10" db="EMBL/GenBank/DDBJ databases">
        <title>The genome sequence of Chitinilyticum litopenaei 4Y14.</title>
        <authorList>
            <person name="Liu Y."/>
        </authorList>
    </citation>
    <scope>NUCLEOTIDE SEQUENCE [LARGE SCALE GENOMIC DNA]</scope>
    <source>
        <strain evidence="2 3">4Y14</strain>
    </source>
</reference>
<dbReference type="InterPro" id="IPR016768">
    <property type="entry name" value="UCP019883"/>
</dbReference>
<gene>
    <name evidence="2" type="ORF">INR99_03955</name>
</gene>
<dbReference type="RefSeq" id="WP_194115015.1">
    <property type="nucleotide sequence ID" value="NZ_JADFUA010000002.1"/>
</dbReference>
<keyword evidence="1" id="KW-0472">Membrane</keyword>
<evidence type="ECO:0000313" key="3">
    <source>
        <dbReference type="Proteomes" id="UP000604481"/>
    </source>
</evidence>
<dbReference type="AlphaFoldDB" id="A0A8J7K9Q0"/>
<dbReference type="Proteomes" id="UP000604481">
    <property type="component" value="Unassembled WGS sequence"/>
</dbReference>
<evidence type="ECO:0000313" key="2">
    <source>
        <dbReference type="EMBL" id="MBE9608494.1"/>
    </source>
</evidence>
<dbReference type="PIRSF" id="PIRSF019883">
    <property type="entry name" value="UCP019883"/>
    <property type="match status" value="1"/>
</dbReference>
<keyword evidence="1" id="KW-1133">Transmembrane helix</keyword>
<name>A0A8J7K9Q0_9NEIS</name>
<keyword evidence="3" id="KW-1185">Reference proteome</keyword>
<feature type="transmembrane region" description="Helical" evidence="1">
    <location>
        <begin position="71"/>
        <end position="94"/>
    </location>
</feature>
<organism evidence="2 3">
    <name type="scientific">Chitinilyticum piscinae</name>
    <dbReference type="NCBI Taxonomy" id="2866724"/>
    <lineage>
        <taxon>Bacteria</taxon>
        <taxon>Pseudomonadati</taxon>
        <taxon>Pseudomonadota</taxon>
        <taxon>Betaproteobacteria</taxon>
        <taxon>Neisseriales</taxon>
        <taxon>Chitinibacteraceae</taxon>
        <taxon>Chitinilyticum</taxon>
    </lineage>
</organism>
<comment type="caution">
    <text evidence="2">The sequence shown here is derived from an EMBL/GenBank/DDBJ whole genome shotgun (WGS) entry which is preliminary data.</text>
</comment>
<sequence length="100" mass="11541">MNAEVLVFGGLAAVAANLPFMTDRIAGFYSSANGRKPFYCRLLEWLLLYVVLGGIAYWLEGRTSPVHPQQWPFYVTTLCLFLVFAWPGFVWRYFWRKPGI</sequence>
<dbReference type="Pfam" id="PF10993">
    <property type="entry name" value="DUF2818"/>
    <property type="match status" value="1"/>
</dbReference>
<dbReference type="EMBL" id="JADFUA010000002">
    <property type="protein sequence ID" value="MBE9608494.1"/>
    <property type="molecule type" value="Genomic_DNA"/>
</dbReference>
<keyword evidence="1" id="KW-0812">Transmembrane</keyword>
<proteinExistence type="predicted"/>
<feature type="transmembrane region" description="Helical" evidence="1">
    <location>
        <begin position="6"/>
        <end position="26"/>
    </location>
</feature>
<accession>A0A8J7K9Q0</accession>